<dbReference type="InterPro" id="IPR002884">
    <property type="entry name" value="P_dom"/>
</dbReference>
<dbReference type="SUPFAM" id="SSF49785">
    <property type="entry name" value="Galactose-binding domain-like"/>
    <property type="match status" value="1"/>
</dbReference>
<dbReference type="InterPro" id="IPR000209">
    <property type="entry name" value="Peptidase_S8/S53_dom"/>
</dbReference>
<evidence type="ECO:0000256" key="2">
    <source>
        <dbReference type="ARBA" id="ARBA00022685"/>
    </source>
</evidence>
<dbReference type="Proteomes" id="UP001164746">
    <property type="component" value="Chromosome 14"/>
</dbReference>
<keyword evidence="6" id="KW-1133">Transmembrane helix</keyword>
<accession>A0ABY7FVJ5</accession>
<evidence type="ECO:0000259" key="7">
    <source>
        <dbReference type="PROSITE" id="PS51829"/>
    </source>
</evidence>
<evidence type="ECO:0000256" key="3">
    <source>
        <dbReference type="ARBA" id="ARBA00022801"/>
    </source>
</evidence>
<dbReference type="PANTHER" id="PTHR42884:SF14">
    <property type="entry name" value="NEUROENDOCRINE CONVERTASE 1"/>
    <property type="match status" value="1"/>
</dbReference>
<dbReference type="InterPro" id="IPR036852">
    <property type="entry name" value="Peptidase_S8/S53_dom_sf"/>
</dbReference>
<dbReference type="Pfam" id="PF00082">
    <property type="entry name" value="Peptidase_S8"/>
    <property type="match status" value="1"/>
</dbReference>
<protein>
    <submittedName>
        <fullName evidence="8">PCSK7-like protein</fullName>
    </submittedName>
</protein>
<keyword evidence="9" id="KW-1185">Reference proteome</keyword>
<evidence type="ECO:0000256" key="1">
    <source>
        <dbReference type="ARBA" id="ARBA00022670"/>
    </source>
</evidence>
<keyword evidence="6" id="KW-0812">Transmembrane</keyword>
<reference evidence="8" key="1">
    <citation type="submission" date="2022-11" db="EMBL/GenBank/DDBJ databases">
        <title>Centuries of genome instability and evolution in soft-shell clam transmissible cancer (bioRxiv).</title>
        <authorList>
            <person name="Hart S.F.M."/>
            <person name="Yonemitsu M.A."/>
            <person name="Giersch R.M."/>
            <person name="Beal B.F."/>
            <person name="Arriagada G."/>
            <person name="Davis B.W."/>
            <person name="Ostrander E.A."/>
            <person name="Goff S.P."/>
            <person name="Metzger M.J."/>
        </authorList>
    </citation>
    <scope>NUCLEOTIDE SEQUENCE</scope>
    <source>
        <strain evidence="8">MELC-2E11</strain>
        <tissue evidence="8">Siphon/mantle</tissue>
    </source>
</reference>
<dbReference type="PROSITE" id="PS51892">
    <property type="entry name" value="SUBTILASE"/>
    <property type="match status" value="1"/>
</dbReference>
<dbReference type="SUPFAM" id="SSF52743">
    <property type="entry name" value="Subtilisin-like"/>
    <property type="match status" value="1"/>
</dbReference>
<gene>
    <name evidence="8" type="ORF">MAR_010883</name>
</gene>
<keyword evidence="4" id="KW-0720">Serine protease</keyword>
<evidence type="ECO:0000313" key="8">
    <source>
        <dbReference type="EMBL" id="WAR25179.1"/>
    </source>
</evidence>
<proteinExistence type="inferred from homology"/>
<evidence type="ECO:0000256" key="5">
    <source>
        <dbReference type="PROSITE-ProRule" id="PRU01240"/>
    </source>
</evidence>
<evidence type="ECO:0000256" key="6">
    <source>
        <dbReference type="SAM" id="Phobius"/>
    </source>
</evidence>
<feature type="domain" description="P/Homo B" evidence="7">
    <location>
        <begin position="252"/>
        <end position="393"/>
    </location>
</feature>
<comment type="caution">
    <text evidence="5">Lacks conserved residue(s) required for the propagation of feature annotation.</text>
</comment>
<dbReference type="InterPro" id="IPR008979">
    <property type="entry name" value="Galactose-bd-like_sf"/>
</dbReference>
<evidence type="ECO:0000313" key="9">
    <source>
        <dbReference type="Proteomes" id="UP001164746"/>
    </source>
</evidence>
<evidence type="ECO:0000256" key="4">
    <source>
        <dbReference type="ARBA" id="ARBA00022825"/>
    </source>
</evidence>
<keyword evidence="6" id="KW-0472">Membrane</keyword>
<keyword evidence="3" id="KW-0378">Hydrolase</keyword>
<feature type="transmembrane region" description="Helical" evidence="6">
    <location>
        <begin position="442"/>
        <end position="461"/>
    </location>
</feature>
<dbReference type="Gene3D" id="2.60.120.260">
    <property type="entry name" value="Galactose-binding domain-like"/>
    <property type="match status" value="1"/>
</dbReference>
<dbReference type="Pfam" id="PF01483">
    <property type="entry name" value="P_proprotein"/>
    <property type="match status" value="1"/>
</dbReference>
<comment type="similarity">
    <text evidence="5">Belongs to the peptidase S8 family.</text>
</comment>
<keyword evidence="1" id="KW-0645">Protease</keyword>
<dbReference type="Gene3D" id="3.40.50.200">
    <property type="entry name" value="Peptidase S8/S53 domain"/>
    <property type="match status" value="1"/>
</dbReference>
<organism evidence="8 9">
    <name type="scientific">Mya arenaria</name>
    <name type="common">Soft-shell clam</name>
    <dbReference type="NCBI Taxonomy" id="6604"/>
    <lineage>
        <taxon>Eukaryota</taxon>
        <taxon>Metazoa</taxon>
        <taxon>Spiralia</taxon>
        <taxon>Lophotrochozoa</taxon>
        <taxon>Mollusca</taxon>
        <taxon>Bivalvia</taxon>
        <taxon>Autobranchia</taxon>
        <taxon>Heteroconchia</taxon>
        <taxon>Euheterodonta</taxon>
        <taxon>Imparidentia</taxon>
        <taxon>Neoheterodontei</taxon>
        <taxon>Myida</taxon>
        <taxon>Myoidea</taxon>
        <taxon>Myidae</taxon>
        <taxon>Mya</taxon>
    </lineage>
</organism>
<sequence>MAKHFSHGTLAAGIVGAEMGNDVFHKDQLELTGLRLILFNNEKIPAALGHKRDVIDIYSCSFNLDNPFTANAIESKTVLKGGVEKGRQGKGSIFVFSAGNNFGQNTKIHDRNMEFYASSIYTITIASVGRHGKRPKYVRPGACILAATFGDFRTWSGDILKSTSNWDSCAIFQGTSAAAARASGMIAIMLEANPRLTCRDVQYIIVLTSSLENVKRYGNSVQNAAGLKFDKYFGFGLMNATAMVLKARVWFPVARQLSYTTIFNKDSDKVFTSIVSSKTSVPPLKESLYPKLLEQVAVFVDIEISNTKVEDIDIVLKSPSKTLSYLLSHKKSNTTETKSLNGPAMIHWTFTSVHFWGELLTGEWKIFFKKNQEQESLFTIRNISISFYGVSDLKEASTIYSYIDPSDISNKSEIFDLAEEVFEFADEKYEEIKRNPQSATVAIGWIVGISSLTCLLIWCCLKGPCTRPIRGDN</sequence>
<keyword evidence="2" id="KW-0165">Cleavage on pair of basic residues</keyword>
<dbReference type="EMBL" id="CP111025">
    <property type="protein sequence ID" value="WAR25179.1"/>
    <property type="molecule type" value="Genomic_DNA"/>
</dbReference>
<dbReference type="PROSITE" id="PS51829">
    <property type="entry name" value="P_HOMO_B"/>
    <property type="match status" value="1"/>
</dbReference>
<name>A0ABY7FVJ5_MYAAR</name>
<dbReference type="PANTHER" id="PTHR42884">
    <property type="entry name" value="PROPROTEIN CONVERTASE SUBTILISIN/KEXIN-RELATED"/>
    <property type="match status" value="1"/>
</dbReference>